<comment type="subunit">
    <text evidence="4">Binds ubiquitin and polyubiquitinated proteins.</text>
</comment>
<evidence type="ECO:0000313" key="13">
    <source>
        <dbReference type="EMBL" id="TPX32679.1"/>
    </source>
</evidence>
<evidence type="ECO:0000256" key="6">
    <source>
        <dbReference type="ARBA" id="ARBA00022490"/>
    </source>
</evidence>
<evidence type="ECO:0000256" key="1">
    <source>
        <dbReference type="ARBA" id="ARBA00003231"/>
    </source>
</evidence>
<dbReference type="InterPro" id="IPR015940">
    <property type="entry name" value="UBA"/>
</dbReference>
<comment type="caution">
    <text evidence="13">The sequence shown here is derived from an EMBL/GenBank/DDBJ whole genome shotgun (WGS) entry which is preliminary data.</text>
</comment>
<dbReference type="GO" id="GO:0004190">
    <property type="term" value="F:aspartic-type endopeptidase activity"/>
    <property type="evidence" value="ECO:0007669"/>
    <property type="project" value="UniProtKB-KW"/>
</dbReference>
<dbReference type="PANTHER" id="PTHR15397">
    <property type="entry name" value="SODIUM-GLUCOSE COTRANSPORTER REGULATORY PROTEIN -RELATED"/>
    <property type="match status" value="1"/>
</dbReference>
<evidence type="ECO:0000256" key="5">
    <source>
        <dbReference type="ARBA" id="ARBA00021491"/>
    </source>
</evidence>
<protein>
    <recommendedName>
        <fullName evidence="5">DNA damage-inducible protein 1</fullName>
    </recommendedName>
</protein>
<comment type="similarity">
    <text evidence="3">Belongs to the DDI1 family.</text>
</comment>
<dbReference type="PANTHER" id="PTHR15397:SF3">
    <property type="entry name" value="DNA DAMAGE INDUCIBLE 1 HOMOLOG 2"/>
    <property type="match status" value="1"/>
</dbReference>
<dbReference type="InterPro" id="IPR009060">
    <property type="entry name" value="UBA-like_sf"/>
</dbReference>
<dbReference type="InterPro" id="IPR033882">
    <property type="entry name" value="DDI1_N"/>
</dbReference>
<evidence type="ECO:0000256" key="4">
    <source>
        <dbReference type="ARBA" id="ARBA00011128"/>
    </source>
</evidence>
<dbReference type="PROSITE" id="PS50053">
    <property type="entry name" value="UBIQUITIN_2"/>
    <property type="match status" value="1"/>
</dbReference>
<comment type="function">
    <text evidence="1">Probable aspartic protease. May be involved in the regulation of exocytosis. Acts as a linker between the 19S proteasome and polyubiquitinated proteins via UBA domain interactions with ubiquitin for their subsequent degradation. Required for S-phase checkpoint control.</text>
</comment>
<proteinExistence type="inferred from homology"/>
<reference evidence="13 14" key="1">
    <citation type="journal article" date="2019" name="Sci. Rep.">
        <title>Comparative genomics of chytrid fungi reveal insights into the obligate biotrophic and pathogenic lifestyle of Synchytrium endobioticum.</title>
        <authorList>
            <person name="van de Vossenberg B.T.L.H."/>
            <person name="Warris S."/>
            <person name="Nguyen H.D.T."/>
            <person name="van Gent-Pelzer M.P.E."/>
            <person name="Joly D.L."/>
            <person name="van de Geest H.C."/>
            <person name="Bonants P.J.M."/>
            <person name="Smith D.S."/>
            <person name="Levesque C.A."/>
            <person name="van der Lee T.A.J."/>
        </authorList>
    </citation>
    <scope>NUCLEOTIDE SEQUENCE [LARGE SCALE GENOMIC DNA]</scope>
    <source>
        <strain evidence="13 14">JEL517</strain>
    </source>
</reference>
<sequence length="424" mass="45101">MRISLTNEFGDLHNLEVDSTISIQNLKALAEAELRIPANAQTILHNGVELLDVSKTLQELGVAQDDILFVKRAGTAAGGVGAAGGRPVGDPAEALRQQLLSDPRAMTQLASRNPQLAAAALEDPEQFRRMIMDIERQRREYEERAAAEMAALDDDPFNPEAQRRIEEAIRQKNVDENMEAAMEYNPESFGRVIMLYINTEVNSIPVKAFVDSGAQATIMSPECAEKCKILHLLDKRFAGVAIGVGQAKILGRVHAAPFKIGGQVLMCSFTIMEGKGVDLLFGLDMLKRHQACIDLKKNVLVINEEDIPFLSEHELPDKAKWETSGSPMATSPTQPSGQPLGGPSSSSSSVPPSSRPPAQAAGNAAAARAAGVGGANNSNNPAAAKYPEASIQSLVDLGATRAEAIAALDASGGNPDVAANMFFG</sequence>
<dbReference type="CDD" id="cd01796">
    <property type="entry name" value="Ubl_Ddi1_like"/>
    <property type="match status" value="1"/>
</dbReference>
<dbReference type="RefSeq" id="XP_031023836.1">
    <property type="nucleotide sequence ID" value="XM_031170114.1"/>
</dbReference>
<comment type="subcellular location">
    <subcellularLocation>
        <location evidence="2">Cytoplasm</location>
    </subcellularLocation>
</comment>
<gene>
    <name evidence="13" type="ORF">SmJEL517_g04186</name>
</gene>
<evidence type="ECO:0000313" key="14">
    <source>
        <dbReference type="Proteomes" id="UP000319731"/>
    </source>
</evidence>
<dbReference type="Gene3D" id="2.40.70.10">
    <property type="entry name" value="Acid Proteases"/>
    <property type="match status" value="1"/>
</dbReference>
<evidence type="ECO:0000256" key="2">
    <source>
        <dbReference type="ARBA" id="ARBA00004496"/>
    </source>
</evidence>
<dbReference type="CDD" id="cd14310">
    <property type="entry name" value="UBA_cnDdi1_like"/>
    <property type="match status" value="1"/>
</dbReference>
<keyword evidence="7" id="KW-0645">Protease</keyword>
<dbReference type="GO" id="GO:0005737">
    <property type="term" value="C:cytoplasm"/>
    <property type="evidence" value="ECO:0007669"/>
    <property type="project" value="UniProtKB-SubCell"/>
</dbReference>
<keyword evidence="9" id="KW-0378">Hydrolase</keyword>
<evidence type="ECO:0000259" key="12">
    <source>
        <dbReference type="PROSITE" id="PS50053"/>
    </source>
</evidence>
<dbReference type="OrthoDB" id="1047367at2759"/>
<name>A0A507C0U8_9FUNG</name>
<dbReference type="EMBL" id="QEAO01000027">
    <property type="protein sequence ID" value="TPX32679.1"/>
    <property type="molecule type" value="Genomic_DNA"/>
</dbReference>
<dbReference type="Gene3D" id="3.10.20.90">
    <property type="entry name" value="Phosphatidylinositol 3-kinase Catalytic Subunit, Chain A, domain 1"/>
    <property type="match status" value="1"/>
</dbReference>
<dbReference type="InterPro" id="IPR021109">
    <property type="entry name" value="Peptidase_aspartic_dom_sf"/>
</dbReference>
<feature type="domain" description="Ubiquitin-like" evidence="12">
    <location>
        <begin position="1"/>
        <end position="70"/>
    </location>
</feature>
<dbReference type="SUPFAM" id="SSF46934">
    <property type="entry name" value="UBA-like"/>
    <property type="match status" value="1"/>
</dbReference>
<keyword evidence="8" id="KW-0064">Aspartyl protease</keyword>
<dbReference type="PROSITE" id="PS50030">
    <property type="entry name" value="UBA"/>
    <property type="match status" value="1"/>
</dbReference>
<evidence type="ECO:0000259" key="11">
    <source>
        <dbReference type="PROSITE" id="PS50030"/>
    </source>
</evidence>
<evidence type="ECO:0000256" key="7">
    <source>
        <dbReference type="ARBA" id="ARBA00022670"/>
    </source>
</evidence>
<evidence type="ECO:0000256" key="8">
    <source>
        <dbReference type="ARBA" id="ARBA00022750"/>
    </source>
</evidence>
<dbReference type="SUPFAM" id="SSF50630">
    <property type="entry name" value="Acid proteases"/>
    <property type="match status" value="1"/>
</dbReference>
<evidence type="ECO:0000256" key="3">
    <source>
        <dbReference type="ARBA" id="ARBA00009136"/>
    </source>
</evidence>
<dbReference type="CDD" id="cd05479">
    <property type="entry name" value="RP_DDI"/>
    <property type="match status" value="1"/>
</dbReference>
<feature type="compositionally biased region" description="Low complexity" evidence="10">
    <location>
        <begin position="331"/>
        <end position="383"/>
    </location>
</feature>
<feature type="domain" description="UBA" evidence="11">
    <location>
        <begin position="385"/>
        <end position="424"/>
    </location>
</feature>
<dbReference type="Pfam" id="PF09668">
    <property type="entry name" value="Asp_protease"/>
    <property type="match status" value="1"/>
</dbReference>
<organism evidence="13 14">
    <name type="scientific">Synchytrium microbalum</name>
    <dbReference type="NCBI Taxonomy" id="1806994"/>
    <lineage>
        <taxon>Eukaryota</taxon>
        <taxon>Fungi</taxon>
        <taxon>Fungi incertae sedis</taxon>
        <taxon>Chytridiomycota</taxon>
        <taxon>Chytridiomycota incertae sedis</taxon>
        <taxon>Chytridiomycetes</taxon>
        <taxon>Synchytriales</taxon>
        <taxon>Synchytriaceae</taxon>
        <taxon>Synchytrium</taxon>
    </lineage>
</organism>
<evidence type="ECO:0000256" key="9">
    <source>
        <dbReference type="ARBA" id="ARBA00022801"/>
    </source>
</evidence>
<accession>A0A507C0U8</accession>
<dbReference type="Gene3D" id="1.10.8.10">
    <property type="entry name" value="DNA helicase RuvA subunit, C-terminal domain"/>
    <property type="match status" value="1"/>
</dbReference>
<dbReference type="GeneID" id="42005411"/>
<dbReference type="Proteomes" id="UP000319731">
    <property type="component" value="Unassembled WGS sequence"/>
</dbReference>
<keyword evidence="6" id="KW-0963">Cytoplasm</keyword>
<dbReference type="InterPro" id="IPR019103">
    <property type="entry name" value="Peptidase_aspartic_DDI1-type"/>
</dbReference>
<dbReference type="STRING" id="1806994.A0A507C0U8"/>
<dbReference type="Pfam" id="PF00240">
    <property type="entry name" value="ubiquitin"/>
    <property type="match status" value="1"/>
</dbReference>
<dbReference type="InterPro" id="IPR000626">
    <property type="entry name" value="Ubiquitin-like_dom"/>
</dbReference>
<keyword evidence="14" id="KW-1185">Reference proteome</keyword>
<dbReference type="GO" id="GO:0006508">
    <property type="term" value="P:proteolysis"/>
    <property type="evidence" value="ECO:0007669"/>
    <property type="project" value="UniProtKB-KW"/>
</dbReference>
<dbReference type="SMART" id="SM00213">
    <property type="entry name" value="UBQ"/>
    <property type="match status" value="1"/>
</dbReference>
<dbReference type="SMART" id="SM00165">
    <property type="entry name" value="UBA"/>
    <property type="match status" value="1"/>
</dbReference>
<dbReference type="Pfam" id="PF00627">
    <property type="entry name" value="UBA"/>
    <property type="match status" value="1"/>
</dbReference>
<dbReference type="AlphaFoldDB" id="A0A507C0U8"/>
<feature type="region of interest" description="Disordered" evidence="10">
    <location>
        <begin position="320"/>
        <end position="383"/>
    </location>
</feature>
<dbReference type="SUPFAM" id="SSF54236">
    <property type="entry name" value="Ubiquitin-like"/>
    <property type="match status" value="1"/>
</dbReference>
<evidence type="ECO:0000256" key="10">
    <source>
        <dbReference type="SAM" id="MobiDB-lite"/>
    </source>
</evidence>
<dbReference type="InterPro" id="IPR029071">
    <property type="entry name" value="Ubiquitin-like_domsf"/>
</dbReference>